<organism evidence="1">
    <name type="scientific">marine sediment metagenome</name>
    <dbReference type="NCBI Taxonomy" id="412755"/>
    <lineage>
        <taxon>unclassified sequences</taxon>
        <taxon>metagenomes</taxon>
        <taxon>ecological metagenomes</taxon>
    </lineage>
</organism>
<dbReference type="AlphaFoldDB" id="A0A0F8ZHI1"/>
<gene>
    <name evidence="1" type="ORF">LCGC14_3034510</name>
</gene>
<accession>A0A0F8ZHI1</accession>
<evidence type="ECO:0000313" key="1">
    <source>
        <dbReference type="EMBL" id="KKK59426.1"/>
    </source>
</evidence>
<sequence>MAGESLKGFSKFFTNLTQAQRQEIDRAFADMQNAKEMTSLDESIRLLKRKPDQRLPVPQLNVTLTARGGIVEWAALPDQRINFYEADVSTFANFASFTTIPTYGLSVIIDGLTATKHVRVRGIRRDGTTTPFSDTVVVSPTLFDIASHTAEAFYIAIEGTGGQTILGGAGTDLAYTPINPDGNSMVWGFLTGYGDPAVAMFGAGKITASVFVKILDVQGNEVSDTEEVRVSFGEHFNSLNIGPFHIEHPLLGYTVQVRLVAKDLTVTQSGGVRAEDATEITWAHLNILEIGST</sequence>
<name>A0A0F8ZHI1_9ZZZZ</name>
<dbReference type="EMBL" id="LAZR01063485">
    <property type="protein sequence ID" value="KKK59426.1"/>
    <property type="molecule type" value="Genomic_DNA"/>
</dbReference>
<protein>
    <submittedName>
        <fullName evidence="1">Uncharacterized protein</fullName>
    </submittedName>
</protein>
<reference evidence="1" key="1">
    <citation type="journal article" date="2015" name="Nature">
        <title>Complex archaea that bridge the gap between prokaryotes and eukaryotes.</title>
        <authorList>
            <person name="Spang A."/>
            <person name="Saw J.H."/>
            <person name="Jorgensen S.L."/>
            <person name="Zaremba-Niedzwiedzka K."/>
            <person name="Martijn J."/>
            <person name="Lind A.E."/>
            <person name="van Eijk R."/>
            <person name="Schleper C."/>
            <person name="Guy L."/>
            <person name="Ettema T.J."/>
        </authorList>
    </citation>
    <scope>NUCLEOTIDE SEQUENCE</scope>
</reference>
<proteinExistence type="predicted"/>
<comment type="caution">
    <text evidence="1">The sequence shown here is derived from an EMBL/GenBank/DDBJ whole genome shotgun (WGS) entry which is preliminary data.</text>
</comment>